<dbReference type="Proteomes" id="UP000594430">
    <property type="component" value="Chromosome"/>
</dbReference>
<dbReference type="RefSeq" id="WP_027914322.1">
    <property type="nucleotide sequence ID" value="NZ_BQHM01000011.1"/>
</dbReference>
<dbReference type="EMBL" id="CP064946">
    <property type="protein sequence ID" value="QPH50413.1"/>
    <property type="molecule type" value="Genomic_DNA"/>
</dbReference>
<dbReference type="InterPro" id="IPR009506">
    <property type="entry name" value="YjiS-like"/>
</dbReference>
<sequence>MKGTISRAEASVVSSRALWQATWGRVIRWLELHRQRQQLASLSDAMLHDLGLSRADTHQESERHFWDDPLCK</sequence>
<dbReference type="AlphaFoldDB" id="A0A7S9Q4K9"/>
<dbReference type="Pfam" id="PF06568">
    <property type="entry name" value="YjiS-like"/>
    <property type="match status" value="1"/>
</dbReference>
<evidence type="ECO:0000313" key="3">
    <source>
        <dbReference type="Proteomes" id="UP000594430"/>
    </source>
</evidence>
<evidence type="ECO:0000313" key="2">
    <source>
        <dbReference type="EMBL" id="QPH50413.1"/>
    </source>
</evidence>
<proteinExistence type="predicted"/>
<organism evidence="2 3">
    <name type="scientific">Pseudomonas fulva</name>
    <dbReference type="NCBI Taxonomy" id="47880"/>
    <lineage>
        <taxon>Bacteria</taxon>
        <taxon>Pseudomonadati</taxon>
        <taxon>Pseudomonadota</taxon>
        <taxon>Gammaproteobacteria</taxon>
        <taxon>Pseudomonadales</taxon>
        <taxon>Pseudomonadaceae</taxon>
        <taxon>Pseudomonas</taxon>
    </lineage>
</organism>
<protein>
    <submittedName>
        <fullName evidence="2">DUF1127 domain-containing protein</fullName>
    </submittedName>
</protein>
<gene>
    <name evidence="2" type="ORF">IZU98_06785</name>
</gene>
<accession>A0A7S9Q4K9</accession>
<evidence type="ECO:0000259" key="1">
    <source>
        <dbReference type="Pfam" id="PF06568"/>
    </source>
</evidence>
<reference evidence="2 3" key="1">
    <citation type="submission" date="2020-11" db="EMBL/GenBank/DDBJ databases">
        <title>Pseudomonas fulva producing VIM-24.</title>
        <authorList>
            <person name="Liu S."/>
        </authorList>
    </citation>
    <scope>NUCLEOTIDE SEQUENCE [LARGE SCALE GENOMIC DNA]</scope>
    <source>
        <strain evidence="2 3">ZDHY414</strain>
    </source>
</reference>
<name>A0A7S9Q4K9_9PSED</name>
<feature type="domain" description="YjiS-like" evidence="1">
    <location>
        <begin position="23"/>
        <end position="56"/>
    </location>
</feature>